<comment type="function">
    <text evidence="8">Uptake of L-lactate across the membrane. Can also transport D-lactate and glycolate.</text>
</comment>
<keyword evidence="8" id="KW-0997">Cell inner membrane</keyword>
<comment type="caution">
    <text evidence="9">The sequence shown here is derived from an EMBL/GenBank/DDBJ whole genome shotgun (WGS) entry which is preliminary data.</text>
</comment>
<comment type="subcellular location">
    <subcellularLocation>
        <location evidence="8">Cell inner membrane</location>
        <topology evidence="8">Multi-pass membrane protein</topology>
    </subcellularLocation>
    <subcellularLocation>
        <location evidence="1">Cell membrane</location>
        <topology evidence="1">Multi-pass membrane protein</topology>
    </subcellularLocation>
</comment>
<evidence type="ECO:0000313" key="10">
    <source>
        <dbReference type="Proteomes" id="UP000257039"/>
    </source>
</evidence>
<proteinExistence type="inferred from homology"/>
<feature type="transmembrane region" description="Helical" evidence="8">
    <location>
        <begin position="306"/>
        <end position="325"/>
    </location>
</feature>
<keyword evidence="7 8" id="KW-0472">Membrane</keyword>
<dbReference type="Pfam" id="PF02652">
    <property type="entry name" value="Lactate_perm"/>
    <property type="match status" value="1"/>
</dbReference>
<dbReference type="PANTHER" id="PTHR30003:SF0">
    <property type="entry name" value="GLYCOLATE PERMEASE GLCA-RELATED"/>
    <property type="match status" value="1"/>
</dbReference>
<evidence type="ECO:0000256" key="8">
    <source>
        <dbReference type="RuleBase" id="RU365092"/>
    </source>
</evidence>
<feature type="transmembrane region" description="Helical" evidence="8">
    <location>
        <begin position="337"/>
        <end position="357"/>
    </location>
</feature>
<dbReference type="GO" id="GO:0005886">
    <property type="term" value="C:plasma membrane"/>
    <property type="evidence" value="ECO:0007669"/>
    <property type="project" value="UniProtKB-SubCell"/>
</dbReference>
<feature type="transmembrane region" description="Helical" evidence="8">
    <location>
        <begin position="266"/>
        <end position="286"/>
    </location>
</feature>
<evidence type="ECO:0000256" key="3">
    <source>
        <dbReference type="ARBA" id="ARBA00022448"/>
    </source>
</evidence>
<feature type="transmembrane region" description="Helical" evidence="8">
    <location>
        <begin position="156"/>
        <end position="174"/>
    </location>
</feature>
<keyword evidence="10" id="KW-1185">Reference proteome</keyword>
<feature type="transmembrane region" description="Helical" evidence="8">
    <location>
        <begin position="464"/>
        <end position="486"/>
    </location>
</feature>
<sequence length="487" mass="51368">MNSIYFLLAALPVLSSITVILCGKGALNGALVGLVTAILVSLLIPEFAIDSAQYNAGIGTVLILGLSVALVIIPGQLLNRVLQQQNIIKALAHYIDCVQLPKLHKALLLLLGVAPAVESLTGFGVSLFLSVPIIFQLYQGKAAYRTAMLTMNIMPWGTLGLATVVGAGIAGLSIQQLGIYSSITSMAVFPTLGIACLFALGGWQAFRQYAWLAILLGLVFSSLLYINNRWLWVETAGIFSGLGTLVVGVILTKARFEKQEFVGVPLIRALIPYGLLLMLVALPRLIPGAWDWLSNLLILETEHIRFTPFTSPGFALCITAIVIALSQRTKVSIKSILPTVARPIVSIIAFVAMAQIMRESNMLSYVGSTLVGANQTLNVVLSSFLGGVSGFVTGSNVGGNALMMPLQQTLSSGADTQLTILAAIQNSAAGHLVFASIPMILLMTTIAKDLSGPQEVPVASLLKFGLGMSVLIVSVIGVMGIVLATVA</sequence>
<organism evidence="9 10">
    <name type="scientific">Zooshikella ganghwensis</name>
    <dbReference type="NCBI Taxonomy" id="202772"/>
    <lineage>
        <taxon>Bacteria</taxon>
        <taxon>Pseudomonadati</taxon>
        <taxon>Pseudomonadota</taxon>
        <taxon>Gammaproteobacteria</taxon>
        <taxon>Oceanospirillales</taxon>
        <taxon>Zooshikellaceae</taxon>
        <taxon>Zooshikella</taxon>
    </lineage>
</organism>
<keyword evidence="3 8" id="KW-0813">Transport</keyword>
<name>A0A4P9VU48_9GAMM</name>
<dbReference type="RefSeq" id="WP_094789030.1">
    <property type="nucleotide sequence ID" value="NZ_NDXW01000001.1"/>
</dbReference>
<feature type="transmembrane region" description="Helical" evidence="8">
    <location>
        <begin position="377"/>
        <end position="397"/>
    </location>
</feature>
<dbReference type="InterPro" id="IPR003804">
    <property type="entry name" value="Lactate_perm"/>
</dbReference>
<keyword evidence="6 8" id="KW-1133">Transmembrane helix</keyword>
<dbReference type="EMBL" id="NDXW01000001">
    <property type="protein sequence ID" value="RDH46237.1"/>
    <property type="molecule type" value="Genomic_DNA"/>
</dbReference>
<evidence type="ECO:0000256" key="2">
    <source>
        <dbReference type="ARBA" id="ARBA00010100"/>
    </source>
</evidence>
<feature type="transmembrane region" description="Helical" evidence="8">
    <location>
        <begin position="418"/>
        <end position="444"/>
    </location>
</feature>
<keyword evidence="4" id="KW-1003">Cell membrane</keyword>
<feature type="transmembrane region" description="Helical" evidence="8">
    <location>
        <begin position="209"/>
        <end position="226"/>
    </location>
</feature>
<dbReference type="PANTHER" id="PTHR30003">
    <property type="entry name" value="L-LACTATE PERMEASE"/>
    <property type="match status" value="1"/>
</dbReference>
<evidence type="ECO:0000256" key="7">
    <source>
        <dbReference type="ARBA" id="ARBA00023136"/>
    </source>
</evidence>
<feature type="transmembrane region" description="Helical" evidence="8">
    <location>
        <begin position="108"/>
        <end position="135"/>
    </location>
</feature>
<dbReference type="AlphaFoldDB" id="A0A4P9VU48"/>
<evidence type="ECO:0000313" key="9">
    <source>
        <dbReference type="EMBL" id="RDH46237.1"/>
    </source>
</evidence>
<comment type="similarity">
    <text evidence="2 8">Belongs to the lactate permease family.</text>
</comment>
<gene>
    <name evidence="9" type="ORF">B9G39_23860</name>
</gene>
<accession>A0A4P9VU48</accession>
<evidence type="ECO:0000256" key="5">
    <source>
        <dbReference type="ARBA" id="ARBA00022692"/>
    </source>
</evidence>
<evidence type="ECO:0000256" key="6">
    <source>
        <dbReference type="ARBA" id="ARBA00022989"/>
    </source>
</evidence>
<reference evidence="9 10" key="1">
    <citation type="submission" date="2017-04" db="EMBL/GenBank/DDBJ databases">
        <title>Draft genome sequence of Zooshikella ganghwensis VG4 isolated from Red Sea sediments.</title>
        <authorList>
            <person name="Rehman Z."/>
            <person name="Alam I."/>
            <person name="Kamau A."/>
            <person name="Bajic V."/>
            <person name="Leiknes T."/>
        </authorList>
    </citation>
    <scope>NUCLEOTIDE SEQUENCE [LARGE SCALE GENOMIC DNA]</scope>
    <source>
        <strain evidence="9 10">VG4</strain>
    </source>
</reference>
<feature type="transmembrane region" description="Helical" evidence="8">
    <location>
        <begin position="56"/>
        <end position="77"/>
    </location>
</feature>
<keyword evidence="5 8" id="KW-0812">Transmembrane</keyword>
<dbReference type="GO" id="GO:0015295">
    <property type="term" value="F:solute:proton symporter activity"/>
    <property type="evidence" value="ECO:0007669"/>
    <property type="project" value="TreeGrafter"/>
</dbReference>
<dbReference type="GO" id="GO:0015129">
    <property type="term" value="F:lactate transmembrane transporter activity"/>
    <property type="evidence" value="ECO:0007669"/>
    <property type="project" value="UniProtKB-UniRule"/>
</dbReference>
<feature type="transmembrane region" description="Helical" evidence="8">
    <location>
        <begin position="25"/>
        <end position="44"/>
    </location>
</feature>
<protein>
    <recommendedName>
        <fullName evidence="8">L-lactate permease</fullName>
    </recommendedName>
</protein>
<evidence type="ECO:0000256" key="4">
    <source>
        <dbReference type="ARBA" id="ARBA00022475"/>
    </source>
</evidence>
<feature type="transmembrane region" description="Helical" evidence="8">
    <location>
        <begin position="180"/>
        <end position="202"/>
    </location>
</feature>
<evidence type="ECO:0000256" key="1">
    <source>
        <dbReference type="ARBA" id="ARBA00004651"/>
    </source>
</evidence>
<feature type="transmembrane region" description="Helical" evidence="8">
    <location>
        <begin position="232"/>
        <end position="254"/>
    </location>
</feature>
<dbReference type="Proteomes" id="UP000257039">
    <property type="component" value="Unassembled WGS sequence"/>
</dbReference>